<dbReference type="PROSITE" id="PS50006">
    <property type="entry name" value="FHA_DOMAIN"/>
    <property type="match status" value="1"/>
</dbReference>
<evidence type="ECO:0000256" key="1">
    <source>
        <dbReference type="ARBA" id="ARBA00022553"/>
    </source>
</evidence>
<dbReference type="Proteomes" id="UP000432015">
    <property type="component" value="Unassembled WGS sequence"/>
</dbReference>
<reference evidence="4 5" key="1">
    <citation type="submission" date="2019-11" db="EMBL/GenBank/DDBJ databases">
        <authorList>
            <person name="Cao P."/>
        </authorList>
    </citation>
    <scope>NUCLEOTIDE SEQUENCE [LARGE SCALE GENOMIC DNA]</scope>
    <source>
        <strain evidence="4 5">NEAU-AAG5</strain>
    </source>
</reference>
<dbReference type="InterPro" id="IPR008984">
    <property type="entry name" value="SMAD_FHA_dom_sf"/>
</dbReference>
<dbReference type="InterPro" id="IPR000253">
    <property type="entry name" value="FHA_dom"/>
</dbReference>
<gene>
    <name evidence="4" type="ORF">GNZ18_17365</name>
</gene>
<dbReference type="AlphaFoldDB" id="A0A7K1L1T1"/>
<keyword evidence="5" id="KW-1185">Reference proteome</keyword>
<keyword evidence="1" id="KW-0597">Phosphoprotein</keyword>
<proteinExistence type="predicted"/>
<sequence length="272" mass="29889">MRKPPGKVDILPKEIGSLATGLPPAQPGTLFVMGANGGMRVSPDAGFDVVFGRCEPDVHVCVGPSDPRVSRQHGYITREHSRWVLYNLGKLAIRFPGSRLVLGGHRAELPVAYTPLFIVAPGQEHLLEARIAAGPVTPGPVDLHEVPTYDPDSPEHPDNRGPGADRWRLNPLEKLVLVCLAQRYLRQEPWPQPLTWAQVADELGRLRPGEKWNERRAARIVTGVRMRLSAEVPGLLEEQIPPPIGNALNHNLISALLVRTKLRTEDLDLLGG</sequence>
<evidence type="ECO:0000313" key="5">
    <source>
        <dbReference type="Proteomes" id="UP000432015"/>
    </source>
</evidence>
<feature type="region of interest" description="Disordered" evidence="2">
    <location>
        <begin position="138"/>
        <end position="165"/>
    </location>
</feature>
<organism evidence="4 5">
    <name type="scientific">Actinomadura litoris</name>
    <dbReference type="NCBI Taxonomy" id="2678616"/>
    <lineage>
        <taxon>Bacteria</taxon>
        <taxon>Bacillati</taxon>
        <taxon>Actinomycetota</taxon>
        <taxon>Actinomycetes</taxon>
        <taxon>Streptosporangiales</taxon>
        <taxon>Thermomonosporaceae</taxon>
        <taxon>Actinomadura</taxon>
    </lineage>
</organism>
<name>A0A7K1L1T1_9ACTN</name>
<evidence type="ECO:0000259" key="3">
    <source>
        <dbReference type="PROSITE" id="PS50006"/>
    </source>
</evidence>
<evidence type="ECO:0000313" key="4">
    <source>
        <dbReference type="EMBL" id="MUN38359.1"/>
    </source>
</evidence>
<accession>A0A7K1L1T1</accession>
<evidence type="ECO:0000256" key="2">
    <source>
        <dbReference type="SAM" id="MobiDB-lite"/>
    </source>
</evidence>
<dbReference type="SUPFAM" id="SSF49879">
    <property type="entry name" value="SMAD/FHA domain"/>
    <property type="match status" value="1"/>
</dbReference>
<dbReference type="EMBL" id="WOFH01000005">
    <property type="protein sequence ID" value="MUN38359.1"/>
    <property type="molecule type" value="Genomic_DNA"/>
</dbReference>
<protein>
    <recommendedName>
        <fullName evidence="3">FHA domain-containing protein</fullName>
    </recommendedName>
</protein>
<feature type="domain" description="FHA" evidence="3">
    <location>
        <begin position="49"/>
        <end position="100"/>
    </location>
</feature>
<dbReference type="CDD" id="cd00060">
    <property type="entry name" value="FHA"/>
    <property type="match status" value="1"/>
</dbReference>
<feature type="compositionally biased region" description="Basic and acidic residues" evidence="2">
    <location>
        <begin position="142"/>
        <end position="165"/>
    </location>
</feature>
<dbReference type="Gene3D" id="2.60.200.20">
    <property type="match status" value="1"/>
</dbReference>
<comment type="caution">
    <text evidence="4">The sequence shown here is derived from an EMBL/GenBank/DDBJ whole genome shotgun (WGS) entry which is preliminary data.</text>
</comment>